<proteinExistence type="inferred from homology"/>
<evidence type="ECO:0000259" key="2">
    <source>
        <dbReference type="SMART" id="SM00644"/>
    </source>
</evidence>
<dbReference type="PANTHER" id="PTHR11022">
    <property type="entry name" value="PEPTIDOGLYCAN RECOGNITION PROTEIN"/>
    <property type="match status" value="1"/>
</dbReference>
<dbReference type="GO" id="GO:0008270">
    <property type="term" value="F:zinc ion binding"/>
    <property type="evidence" value="ECO:0007669"/>
    <property type="project" value="InterPro"/>
</dbReference>
<dbReference type="PANTHER" id="PTHR11022:SF41">
    <property type="entry name" value="PEPTIDOGLYCAN-RECOGNITION PROTEIN LC-RELATED"/>
    <property type="match status" value="1"/>
</dbReference>
<feature type="domain" description="N-acetylmuramoyl-L-alanine amidase" evidence="2">
    <location>
        <begin position="207"/>
        <end position="368"/>
    </location>
</feature>
<dbReference type="GO" id="GO:0009253">
    <property type="term" value="P:peptidoglycan catabolic process"/>
    <property type="evidence" value="ECO:0007669"/>
    <property type="project" value="InterPro"/>
</dbReference>
<name>A0A7Z0C3Y6_9ACTN</name>
<dbReference type="Gene3D" id="3.40.80.10">
    <property type="entry name" value="Peptidoglycan recognition protein-like"/>
    <property type="match status" value="1"/>
</dbReference>
<dbReference type="InterPro" id="IPR002502">
    <property type="entry name" value="Amidase_domain"/>
</dbReference>
<evidence type="ECO:0000256" key="1">
    <source>
        <dbReference type="ARBA" id="ARBA00007553"/>
    </source>
</evidence>
<dbReference type="Pfam" id="PF01510">
    <property type="entry name" value="Amidase_2"/>
    <property type="match status" value="1"/>
</dbReference>
<dbReference type="SMART" id="SM00644">
    <property type="entry name" value="Ami_2"/>
    <property type="match status" value="1"/>
</dbReference>
<protein>
    <recommendedName>
        <fullName evidence="6">N-acetylmuramoyl-L-alanine amidase</fullName>
    </recommendedName>
</protein>
<dbReference type="Gene3D" id="2.60.40.2700">
    <property type="match status" value="1"/>
</dbReference>
<reference evidence="4 5" key="1">
    <citation type="submission" date="2020-07" db="EMBL/GenBank/DDBJ databases">
        <title>Sequencing the genomes of 1000 actinobacteria strains.</title>
        <authorList>
            <person name="Klenk H.-P."/>
        </authorList>
    </citation>
    <scope>NUCLEOTIDE SEQUENCE [LARGE SCALE GENOMIC DNA]</scope>
    <source>
        <strain evidence="4 5">DSM 18248</strain>
    </source>
</reference>
<evidence type="ECO:0008006" key="6">
    <source>
        <dbReference type="Google" id="ProtNLM"/>
    </source>
</evidence>
<comment type="caution">
    <text evidence="4">The sequence shown here is derived from an EMBL/GenBank/DDBJ whole genome shotgun (WGS) entry which is preliminary data.</text>
</comment>
<evidence type="ECO:0000313" key="5">
    <source>
        <dbReference type="Proteomes" id="UP000537326"/>
    </source>
</evidence>
<dbReference type="SMART" id="SM00701">
    <property type="entry name" value="PGRP"/>
    <property type="match status" value="1"/>
</dbReference>
<accession>A0A7Z0C3Y6</accession>
<dbReference type="InterPro" id="IPR006619">
    <property type="entry name" value="PGRP_domain_met/bac"/>
</dbReference>
<dbReference type="CDD" id="cd06583">
    <property type="entry name" value="PGRP"/>
    <property type="match status" value="1"/>
</dbReference>
<dbReference type="GO" id="GO:0008745">
    <property type="term" value="F:N-acetylmuramoyl-L-alanine amidase activity"/>
    <property type="evidence" value="ECO:0007669"/>
    <property type="project" value="InterPro"/>
</dbReference>
<dbReference type="AlphaFoldDB" id="A0A7Z0C3Y6"/>
<evidence type="ECO:0000313" key="4">
    <source>
        <dbReference type="EMBL" id="NYI09521.1"/>
    </source>
</evidence>
<dbReference type="RefSeq" id="WP_179530480.1">
    <property type="nucleotide sequence ID" value="NZ_BAAAPP010000012.1"/>
</dbReference>
<dbReference type="SUPFAM" id="SSF55846">
    <property type="entry name" value="N-acetylmuramoyl-L-alanine amidase-like"/>
    <property type="match status" value="1"/>
</dbReference>
<feature type="domain" description="Peptidoglycan recognition protein family" evidence="3">
    <location>
        <begin position="193"/>
        <end position="341"/>
    </location>
</feature>
<gene>
    <name evidence="4" type="ORF">BKA05_001036</name>
</gene>
<dbReference type="InterPro" id="IPR015510">
    <property type="entry name" value="PGRP"/>
</dbReference>
<keyword evidence="5" id="KW-1185">Reference proteome</keyword>
<dbReference type="EMBL" id="JACBZI010000001">
    <property type="protein sequence ID" value="NYI09521.1"/>
    <property type="molecule type" value="Genomic_DNA"/>
</dbReference>
<dbReference type="InterPro" id="IPR036505">
    <property type="entry name" value="Amidase/PGRP_sf"/>
</dbReference>
<dbReference type="Proteomes" id="UP000537326">
    <property type="component" value="Unassembled WGS sequence"/>
</dbReference>
<organism evidence="4 5">
    <name type="scientific">Nocardioides marinus</name>
    <dbReference type="NCBI Taxonomy" id="374514"/>
    <lineage>
        <taxon>Bacteria</taxon>
        <taxon>Bacillati</taxon>
        <taxon>Actinomycetota</taxon>
        <taxon>Actinomycetes</taxon>
        <taxon>Propionibacteriales</taxon>
        <taxon>Nocardioidaceae</taxon>
        <taxon>Nocardioides</taxon>
    </lineage>
</organism>
<evidence type="ECO:0000259" key="3">
    <source>
        <dbReference type="SMART" id="SM00701"/>
    </source>
</evidence>
<sequence length="573" mass="62434">MTEPTTSGPPTSRRTLAKAAVAATVGVGAVGAAVRLGQDDDTARRGGALVLSAEGGSDIAELEVPLELGRARNGVRETESLPTSLYSMVGVTWRGDASPQVWARARRSDGWTEWTRLPVLEDRPEDDAWQADRRGTAAWWVGPSRAVQVRVAGAAPKGMRLVLLHPAGRTSDQAVGTAARRSTGAEDVVAPKPDISSRATWGADESWRDGRPRYESTIEQVHVHHTASGNDYSRSETPALIRGMYRYHTKSLGWSDIAYNFLVDRFGRIWEGRAGGVARPVRGAHTLGFNSDSCGIAVIGNFDQVKAPDTVVRGVAAVAAWKLDRYGRRARGRTTVRSEGSDKYRDGAMATLRVIDGHRDTNDTSCPGTNLYKRLPDIRARAHEIMTAPPPPSNVTVQEPARVGGAALVGRGLKALKGRYDPDDARTRYQWLAEGREISGEKSWRYQCREADLGRTVSVRVTSNAPGRDPVIEVVEAGRVKAPVEITLKTRRRGGRVRARVAVRSPDGIAADPGGTVTLSIGNRVVERRVRDLDKAIWFGRGKPLADRATRLVVTYSGDQRFLADEVRRQVRP</sequence>
<comment type="similarity">
    <text evidence="1">Belongs to the N-acetylmuramoyl-L-alanine amidase 2 family.</text>
</comment>